<dbReference type="AlphaFoldDB" id="A0A9W6GSE6"/>
<dbReference type="Proteomes" id="UP001144323">
    <property type="component" value="Unassembled WGS sequence"/>
</dbReference>
<sequence>MADTPNFPDSFLQTSSLATQDLAMTKSLLDQIGASGDKVAKVLANGFGAAATSGKSFNDTLLTIGQSLARLALRDGAKALSDGLSGNLSNLFSASFGGGQITPFADGGVIASPTYFSNGGATGLMGERGAEAVMPLARGPDGRLGVMARSGAPGPVAVTVNIAAQDMDSFRRSEAQITSALARAVARGHRQL</sequence>
<dbReference type="RefSeq" id="WP_281801039.1">
    <property type="nucleotide sequence ID" value="NZ_BSEC01000001.1"/>
</dbReference>
<organism evidence="1 2">
    <name type="scientific">Methylocystis echinoides</name>
    <dbReference type="NCBI Taxonomy" id="29468"/>
    <lineage>
        <taxon>Bacteria</taxon>
        <taxon>Pseudomonadati</taxon>
        <taxon>Pseudomonadota</taxon>
        <taxon>Alphaproteobacteria</taxon>
        <taxon>Hyphomicrobiales</taxon>
        <taxon>Methylocystaceae</taxon>
        <taxon>Methylocystis</taxon>
    </lineage>
</organism>
<protein>
    <recommendedName>
        <fullName evidence="3">Phage tail protein</fullName>
    </recommendedName>
</protein>
<proteinExistence type="predicted"/>
<comment type="caution">
    <text evidence="1">The sequence shown here is derived from an EMBL/GenBank/DDBJ whole genome shotgun (WGS) entry which is preliminary data.</text>
</comment>
<keyword evidence="2" id="KW-1185">Reference proteome</keyword>
<evidence type="ECO:0000313" key="1">
    <source>
        <dbReference type="EMBL" id="GLI92058.1"/>
    </source>
</evidence>
<name>A0A9W6GSE6_9HYPH</name>
<dbReference type="EMBL" id="BSEC01000001">
    <property type="protein sequence ID" value="GLI92058.1"/>
    <property type="molecule type" value="Genomic_DNA"/>
</dbReference>
<gene>
    <name evidence="1" type="ORF">LMG27198_10500</name>
</gene>
<reference evidence="1" key="1">
    <citation type="journal article" date="2023" name="Int. J. Syst. Evol. Microbiol.">
        <title>Methylocystis iwaonis sp. nov., a type II methane-oxidizing bacterium from surface soil of a rice paddy field in Japan, and emended description of the genus Methylocystis (ex Whittenbury et al. 1970) Bowman et al. 1993.</title>
        <authorList>
            <person name="Kaise H."/>
            <person name="Sawadogo J.B."/>
            <person name="Alam M.S."/>
            <person name="Ueno C."/>
            <person name="Dianou D."/>
            <person name="Shinjo R."/>
            <person name="Asakawa S."/>
        </authorList>
    </citation>
    <scope>NUCLEOTIDE SEQUENCE</scope>
    <source>
        <strain evidence="1">LMG27198</strain>
    </source>
</reference>
<accession>A0A9W6GSE6</accession>
<evidence type="ECO:0000313" key="2">
    <source>
        <dbReference type="Proteomes" id="UP001144323"/>
    </source>
</evidence>
<evidence type="ECO:0008006" key="3">
    <source>
        <dbReference type="Google" id="ProtNLM"/>
    </source>
</evidence>